<evidence type="ECO:0000313" key="2">
    <source>
        <dbReference type="EMBL" id="HIH09487.1"/>
    </source>
</evidence>
<gene>
    <name evidence="2" type="ORF">HA254_02345</name>
</gene>
<sequence>MSITKKIINGQPYYYSTLSYFVIDKSKNFNKYIGQKKPSKSQTAKLENSFKDEIIERLYGRKYAKELISKDDLIKAALFRDRFYEKYNSMTLVKRRKYDVDSTIIFTLTTLTTENVDVSLNDVVNAYEKQTGLSQREKISKNMLDAVEFIRKKNKIDAKYLLKLHGIAMSEFETKTPGKFRDRQVYIHKRDSKNSRGIEIAYRPPESEKISELIEEFADWYNKTDLNPMEKAFVAHARLYRIHPFLDGNKRICRLILNKTLLDSGFPLLNISADKEEYFTNLMKSAEKNKPKYFMEFSLKQYFDHTKAFIKGSDPDSGRR</sequence>
<proteinExistence type="predicted"/>
<dbReference type="PROSITE" id="PS51459">
    <property type="entry name" value="FIDO"/>
    <property type="match status" value="1"/>
</dbReference>
<evidence type="ECO:0000259" key="1">
    <source>
        <dbReference type="PROSITE" id="PS51459"/>
    </source>
</evidence>
<comment type="caution">
    <text evidence="2">The sequence shown here is derived from an EMBL/GenBank/DDBJ whole genome shotgun (WGS) entry which is preliminary data.</text>
</comment>
<organism evidence="2 3">
    <name type="scientific">Candidatus Iainarchaeum sp</name>
    <dbReference type="NCBI Taxonomy" id="3101447"/>
    <lineage>
        <taxon>Archaea</taxon>
        <taxon>Candidatus Iainarchaeota</taxon>
        <taxon>Candidatus Iainarchaeia</taxon>
        <taxon>Candidatus Iainarchaeales</taxon>
        <taxon>Candidatus Iainarchaeaceae</taxon>
        <taxon>Candidatus Iainarchaeum</taxon>
    </lineage>
</organism>
<dbReference type="EMBL" id="DUGC01000043">
    <property type="protein sequence ID" value="HIH09487.1"/>
    <property type="molecule type" value="Genomic_DNA"/>
</dbReference>
<name>A0A7J4J093_9ARCH</name>
<dbReference type="InterPro" id="IPR036597">
    <property type="entry name" value="Fido-like_dom_sf"/>
</dbReference>
<dbReference type="AlphaFoldDB" id="A0A7J4J093"/>
<dbReference type="PANTHER" id="PTHR13504">
    <property type="entry name" value="FIDO DOMAIN-CONTAINING PROTEIN DDB_G0283145"/>
    <property type="match status" value="1"/>
</dbReference>
<dbReference type="Gene3D" id="1.10.3290.10">
    <property type="entry name" value="Fido-like domain"/>
    <property type="match status" value="1"/>
</dbReference>
<dbReference type="InterPro" id="IPR003812">
    <property type="entry name" value="Fido"/>
</dbReference>
<protein>
    <submittedName>
        <fullName evidence="2">Fic family protein</fullName>
    </submittedName>
</protein>
<feature type="domain" description="Fido" evidence="1">
    <location>
        <begin position="156"/>
        <end position="300"/>
    </location>
</feature>
<dbReference type="SUPFAM" id="SSF140931">
    <property type="entry name" value="Fic-like"/>
    <property type="match status" value="1"/>
</dbReference>
<evidence type="ECO:0000313" key="3">
    <source>
        <dbReference type="Proteomes" id="UP000565078"/>
    </source>
</evidence>
<accession>A0A7J4J093</accession>
<dbReference type="Pfam" id="PF02661">
    <property type="entry name" value="Fic"/>
    <property type="match status" value="1"/>
</dbReference>
<dbReference type="InterPro" id="IPR040198">
    <property type="entry name" value="Fido_containing"/>
</dbReference>
<dbReference type="PANTHER" id="PTHR13504:SF38">
    <property type="entry name" value="FIDO DOMAIN-CONTAINING PROTEIN"/>
    <property type="match status" value="1"/>
</dbReference>
<dbReference type="Proteomes" id="UP000565078">
    <property type="component" value="Unassembled WGS sequence"/>
</dbReference>
<reference evidence="3" key="1">
    <citation type="journal article" date="2020" name="bioRxiv">
        <title>A rank-normalized archaeal taxonomy based on genome phylogeny resolves widespread incomplete and uneven classifications.</title>
        <authorList>
            <person name="Rinke C."/>
            <person name="Chuvochina M."/>
            <person name="Mussig A.J."/>
            <person name="Chaumeil P.-A."/>
            <person name="Waite D.W."/>
            <person name="Whitman W.B."/>
            <person name="Parks D.H."/>
            <person name="Hugenholtz P."/>
        </authorList>
    </citation>
    <scope>NUCLEOTIDE SEQUENCE [LARGE SCALE GENOMIC DNA]</scope>
</reference>